<dbReference type="RefSeq" id="YP_009665759.1">
    <property type="nucleotide sequence ID" value="NC_043266.1"/>
</dbReference>
<dbReference type="KEGG" id="vg:40525926"/>
<reference evidence="1" key="2">
    <citation type="submission" date="2007-09" db="EMBL/GenBank/DDBJ databases">
        <authorList>
            <person name="Reinhard M."/>
        </authorList>
    </citation>
    <scope>NUCLEOTIDE SEQUENCE</scope>
</reference>
<dbReference type="GeneID" id="40525926"/>
<gene>
    <name evidence="1" type="primary">19.5g7</name>
</gene>
<sequence length="31" mass="3682">MRNNKRLFVRLPSGKSLYLIYAFTSKKHEAI</sequence>
<accession>A8E102</accession>
<protein>
    <submittedName>
        <fullName evidence="1">19.5g6 protein</fullName>
    </submittedName>
</protein>
<reference evidence="1" key="1">
    <citation type="submission" date="2007-08" db="EMBL/GenBank/DDBJ databases">
        <authorList>
            <person name="Lanzrein B."/>
        </authorList>
    </citation>
    <scope>NUCLEOTIDE SEQUENCE</scope>
</reference>
<proteinExistence type="predicted"/>
<dbReference type="EMBL" id="AM850132">
    <property type="protein sequence ID" value="CAO98972.1"/>
    <property type="molecule type" value="Genomic_DNA"/>
</dbReference>
<organism evidence="1">
    <name type="scientific">Bracoviriform inaniti</name>
    <dbReference type="NCBI Taxonomy" id="36344"/>
    <lineage>
        <taxon>Viruses</taxon>
        <taxon>Viruses incertae sedis</taxon>
        <taxon>Polydnaviriformidae</taxon>
        <taxon>Bracoviriform</taxon>
    </lineage>
</organism>
<evidence type="ECO:0000313" key="1">
    <source>
        <dbReference type="EMBL" id="CAO98972.1"/>
    </source>
</evidence>
<name>A8E102_9VIRU</name>